<dbReference type="EMBL" id="JABXBU010000012">
    <property type="protein sequence ID" value="KAF8789436.1"/>
    <property type="molecule type" value="Genomic_DNA"/>
</dbReference>
<sequence length="130" mass="14484">MQRRYVCFHPSWSSVRLMPALPQEFLESTMCGSRIAHFSAGALRAPPVILVSCAPAHLNIDLSVEPWLLVSAMLLRKPTVSISPMHTLLTVPVAASPASSEELDRFITKAFSENWRDEKHVCSLAGRKRE</sequence>
<evidence type="ECO:0000313" key="1">
    <source>
        <dbReference type="EMBL" id="KAF8789436.1"/>
    </source>
</evidence>
<reference evidence="1" key="2">
    <citation type="submission" date="2020-06" db="EMBL/GenBank/DDBJ databases">
        <authorList>
            <person name="Sheffer M."/>
        </authorList>
    </citation>
    <scope>NUCLEOTIDE SEQUENCE</scope>
</reference>
<proteinExistence type="predicted"/>
<reference evidence="1" key="1">
    <citation type="journal article" date="2020" name="bioRxiv">
        <title>Chromosome-level reference genome of the European wasp spider Argiope bruennichi: a resource for studies on range expansion and evolutionary adaptation.</title>
        <authorList>
            <person name="Sheffer M.M."/>
            <person name="Hoppe A."/>
            <person name="Krehenwinkel H."/>
            <person name="Uhl G."/>
            <person name="Kuss A.W."/>
            <person name="Jensen L."/>
            <person name="Jensen C."/>
            <person name="Gillespie R.G."/>
            <person name="Hoff K.J."/>
            <person name="Prost S."/>
        </authorList>
    </citation>
    <scope>NUCLEOTIDE SEQUENCE</scope>
</reference>
<gene>
    <name evidence="1" type="ORF">HNY73_007374</name>
</gene>
<name>A0A8T0FEB3_ARGBR</name>
<dbReference type="AlphaFoldDB" id="A0A8T0FEB3"/>
<keyword evidence="2" id="KW-1185">Reference proteome</keyword>
<accession>A0A8T0FEB3</accession>
<organism evidence="1 2">
    <name type="scientific">Argiope bruennichi</name>
    <name type="common">Wasp spider</name>
    <name type="synonym">Aranea bruennichi</name>
    <dbReference type="NCBI Taxonomy" id="94029"/>
    <lineage>
        <taxon>Eukaryota</taxon>
        <taxon>Metazoa</taxon>
        <taxon>Ecdysozoa</taxon>
        <taxon>Arthropoda</taxon>
        <taxon>Chelicerata</taxon>
        <taxon>Arachnida</taxon>
        <taxon>Araneae</taxon>
        <taxon>Araneomorphae</taxon>
        <taxon>Entelegynae</taxon>
        <taxon>Araneoidea</taxon>
        <taxon>Araneidae</taxon>
        <taxon>Argiope</taxon>
    </lineage>
</organism>
<protein>
    <submittedName>
        <fullName evidence="1">Uncharacterized protein</fullName>
    </submittedName>
</protein>
<dbReference type="Proteomes" id="UP000807504">
    <property type="component" value="Unassembled WGS sequence"/>
</dbReference>
<comment type="caution">
    <text evidence="1">The sequence shown here is derived from an EMBL/GenBank/DDBJ whole genome shotgun (WGS) entry which is preliminary data.</text>
</comment>
<evidence type="ECO:0000313" key="2">
    <source>
        <dbReference type="Proteomes" id="UP000807504"/>
    </source>
</evidence>